<geneLocation type="plasmid" evidence="1 2">
    <name>pHALHY02</name>
</geneLocation>
<evidence type="ECO:0000313" key="2">
    <source>
        <dbReference type="Proteomes" id="UP000008461"/>
    </source>
</evidence>
<name>F4L7Y5_HALH1</name>
<dbReference type="HOGENOM" id="CLU_2990396_0_0_10"/>
<gene>
    <name evidence="1" type="ordered locus">Halhy_6677</name>
</gene>
<dbReference type="EMBL" id="CP002693">
    <property type="protein sequence ID" value="AEE54493.1"/>
    <property type="molecule type" value="Genomic_DNA"/>
</dbReference>
<reference evidence="1 2" key="1">
    <citation type="journal article" date="2011" name="Stand. Genomic Sci.">
        <title>Complete genome sequence of Haliscomenobacter hydrossis type strain (O).</title>
        <authorList>
            <consortium name="US DOE Joint Genome Institute (JGI-PGF)"/>
            <person name="Daligault H."/>
            <person name="Lapidus A."/>
            <person name="Zeytun A."/>
            <person name="Nolan M."/>
            <person name="Lucas S."/>
            <person name="Del Rio T.G."/>
            <person name="Tice H."/>
            <person name="Cheng J.F."/>
            <person name="Tapia R."/>
            <person name="Han C."/>
            <person name="Goodwin L."/>
            <person name="Pitluck S."/>
            <person name="Liolios K."/>
            <person name="Pagani I."/>
            <person name="Ivanova N."/>
            <person name="Huntemann M."/>
            <person name="Mavromatis K."/>
            <person name="Mikhailova N."/>
            <person name="Pati A."/>
            <person name="Chen A."/>
            <person name="Palaniappan K."/>
            <person name="Land M."/>
            <person name="Hauser L."/>
            <person name="Brambilla E.M."/>
            <person name="Rohde M."/>
            <person name="Verbarg S."/>
            <person name="Goker M."/>
            <person name="Bristow J."/>
            <person name="Eisen J.A."/>
            <person name="Markowitz V."/>
            <person name="Hugenholtz P."/>
            <person name="Kyrpides N.C."/>
            <person name="Klenk H.P."/>
            <person name="Woyke T."/>
        </authorList>
    </citation>
    <scope>NUCLEOTIDE SEQUENCE [LARGE SCALE GENOMIC DNA]</scope>
    <source>
        <strain evidence="2">ATCC 27775 / DSM 1100 / LMG 10767 / O</strain>
        <plasmid evidence="2">Plasmid pHALHY02</plasmid>
    </source>
</reference>
<accession>F4L7Y5</accession>
<sequence length="57" mass="6422">MVFSQSSIKSTVILYFNNIAVEIGFSFQRNPRLSTDFFSKSYNLVIIISLKLSIVGS</sequence>
<dbReference type="Proteomes" id="UP000008461">
    <property type="component" value="Plasmid pHALHY02"/>
</dbReference>
<keyword evidence="1" id="KW-0614">Plasmid</keyword>
<keyword evidence="2" id="KW-1185">Reference proteome</keyword>
<reference key="2">
    <citation type="submission" date="2011-04" db="EMBL/GenBank/DDBJ databases">
        <title>Complete sequence of plasmid 2 of Haliscomenobacter hydrossis DSM 1100.</title>
        <authorList>
            <consortium name="US DOE Joint Genome Institute (JGI-PGF)"/>
            <person name="Lucas S."/>
            <person name="Han J."/>
            <person name="Lapidus A."/>
            <person name="Bruce D."/>
            <person name="Goodwin L."/>
            <person name="Pitluck S."/>
            <person name="Peters L."/>
            <person name="Kyrpides N."/>
            <person name="Mavromatis K."/>
            <person name="Ivanova N."/>
            <person name="Ovchinnikova G."/>
            <person name="Pagani I."/>
            <person name="Daligault H."/>
            <person name="Detter J.C."/>
            <person name="Han C."/>
            <person name="Land M."/>
            <person name="Hauser L."/>
            <person name="Markowitz V."/>
            <person name="Cheng J.-F."/>
            <person name="Hugenholtz P."/>
            <person name="Woyke T."/>
            <person name="Wu D."/>
            <person name="Verbarg S."/>
            <person name="Frueling A."/>
            <person name="Brambilla E."/>
            <person name="Klenk H.-P."/>
            <person name="Eisen J.A."/>
        </authorList>
    </citation>
    <scope>NUCLEOTIDE SEQUENCE</scope>
    <source>
        <strain>DSM 1100</strain>
    </source>
</reference>
<evidence type="ECO:0000313" key="1">
    <source>
        <dbReference type="EMBL" id="AEE54493.1"/>
    </source>
</evidence>
<organism evidence="1 2">
    <name type="scientific">Haliscomenobacter hydrossis (strain ATCC 27775 / DSM 1100 / LMG 10767 / O)</name>
    <dbReference type="NCBI Taxonomy" id="760192"/>
    <lineage>
        <taxon>Bacteria</taxon>
        <taxon>Pseudomonadati</taxon>
        <taxon>Bacteroidota</taxon>
        <taxon>Saprospiria</taxon>
        <taxon>Saprospirales</taxon>
        <taxon>Haliscomenobacteraceae</taxon>
        <taxon>Haliscomenobacter</taxon>
    </lineage>
</organism>
<protein>
    <submittedName>
        <fullName evidence="1">Uncharacterized protein</fullName>
    </submittedName>
</protein>
<proteinExistence type="predicted"/>
<dbReference type="KEGG" id="hhy:Halhy_6677"/>
<dbReference type="AlphaFoldDB" id="F4L7Y5"/>